<dbReference type="OrthoDB" id="9788272at2"/>
<dbReference type="EMBL" id="LQQU01000008">
    <property type="protein sequence ID" value="KZE34342.1"/>
    <property type="molecule type" value="Genomic_DNA"/>
</dbReference>
<keyword evidence="1 4" id="KW-0808">Transferase</keyword>
<dbReference type="Pfam" id="PF00483">
    <property type="entry name" value="NTP_transferase"/>
    <property type="match status" value="1"/>
</dbReference>
<evidence type="ECO:0000313" key="5">
    <source>
        <dbReference type="Proteomes" id="UP000076625"/>
    </source>
</evidence>
<reference evidence="5" key="1">
    <citation type="submission" date="2016-01" db="EMBL/GenBank/DDBJ databases">
        <title>Draft genome of Chromobacterium sp. F49.</title>
        <authorList>
            <person name="Hong K.W."/>
        </authorList>
    </citation>
    <scope>NUCLEOTIDE SEQUENCE [LARGE SCALE GENOMIC DNA]</scope>
    <source>
        <strain evidence="5">CN10</strain>
    </source>
</reference>
<dbReference type="SUPFAM" id="SSF53448">
    <property type="entry name" value="Nucleotide-diphospho-sugar transferases"/>
    <property type="match status" value="1"/>
</dbReference>
<name>A0A165FVQ4_9NEIS</name>
<proteinExistence type="predicted"/>
<dbReference type="CDD" id="cd06422">
    <property type="entry name" value="NTP_transferase_like_1"/>
    <property type="match status" value="1"/>
</dbReference>
<evidence type="ECO:0000259" key="3">
    <source>
        <dbReference type="Pfam" id="PF00483"/>
    </source>
</evidence>
<dbReference type="PANTHER" id="PTHR43584">
    <property type="entry name" value="NUCLEOTIDYL TRANSFERASE"/>
    <property type="match status" value="1"/>
</dbReference>
<dbReference type="InterPro" id="IPR005835">
    <property type="entry name" value="NTP_transferase_dom"/>
</dbReference>
<accession>A0A165FVQ4</accession>
<feature type="domain" description="Nucleotidyl transferase" evidence="3">
    <location>
        <begin position="2"/>
        <end position="220"/>
    </location>
</feature>
<dbReference type="NCBIfam" id="NF045761">
    <property type="entry name" value="NAMPUrTaseMurU"/>
    <property type="match status" value="1"/>
</dbReference>
<keyword evidence="2 4" id="KW-0548">Nucleotidyltransferase</keyword>
<dbReference type="InterPro" id="IPR054790">
    <property type="entry name" value="MurU"/>
</dbReference>
<evidence type="ECO:0000256" key="2">
    <source>
        <dbReference type="ARBA" id="ARBA00022695"/>
    </source>
</evidence>
<evidence type="ECO:0000313" key="4">
    <source>
        <dbReference type="EMBL" id="KZE34342.1"/>
    </source>
</evidence>
<dbReference type="STRING" id="1452487.AVW16_06630"/>
<dbReference type="InterPro" id="IPR050065">
    <property type="entry name" value="GlmU-like"/>
</dbReference>
<dbReference type="AlphaFoldDB" id="A0A165FVQ4"/>
<dbReference type="PANTHER" id="PTHR43584:SF8">
    <property type="entry name" value="N-ACETYLMURAMATE ALPHA-1-PHOSPHATE URIDYLYLTRANSFERASE"/>
    <property type="match status" value="1"/>
</dbReference>
<dbReference type="Proteomes" id="UP000076625">
    <property type="component" value="Unassembled WGS sequence"/>
</dbReference>
<dbReference type="InterPro" id="IPR029044">
    <property type="entry name" value="Nucleotide-diphossugar_trans"/>
</dbReference>
<evidence type="ECO:0000256" key="1">
    <source>
        <dbReference type="ARBA" id="ARBA00022679"/>
    </source>
</evidence>
<protein>
    <submittedName>
        <fullName evidence="4">Mannose-1-phosphate guanylyltransferase</fullName>
    </submittedName>
</protein>
<dbReference type="GO" id="GO:0016779">
    <property type="term" value="F:nucleotidyltransferase activity"/>
    <property type="evidence" value="ECO:0007669"/>
    <property type="project" value="UniProtKB-KW"/>
</dbReference>
<dbReference type="RefSeq" id="WP_066610252.1">
    <property type="nucleotide sequence ID" value="NZ_LQQU01000008.1"/>
</dbReference>
<gene>
    <name evidence="4" type="ORF">AVW16_06630</name>
</gene>
<dbReference type="Gene3D" id="3.90.550.10">
    <property type="entry name" value="Spore Coat Polysaccharide Biosynthesis Protein SpsA, Chain A"/>
    <property type="match status" value="1"/>
</dbReference>
<organism evidence="4 5">
    <name type="scientific">Crenobacter luteus</name>
    <dbReference type="NCBI Taxonomy" id="1452487"/>
    <lineage>
        <taxon>Bacteria</taxon>
        <taxon>Pseudomonadati</taxon>
        <taxon>Pseudomonadota</taxon>
        <taxon>Betaproteobacteria</taxon>
        <taxon>Neisseriales</taxon>
        <taxon>Neisseriaceae</taxon>
        <taxon>Crenobacter</taxon>
    </lineage>
</organism>
<sequence>MKAMILAAGRGERMRPLTDATPKPLLTAGSQPLIGWHLKSLAEAGVADVVVNHAWLGDQIEARLGSGAEWGVHIAYSAEGDALETAGGIATALPLLGEAPFIVVNGDVLTDFPFARLIDAARKLDGERRLAHLVLVDNPAHHAAGDFSLAADGRVLDAPGLTFAGVGVYHPALFAGLAPHRPARLAPLLRAAMAQGRVSGEHYRGLWRDVGTIERLAEADAIARGWR</sequence>
<keyword evidence="5" id="KW-1185">Reference proteome</keyword>
<comment type="caution">
    <text evidence="4">The sequence shown here is derived from an EMBL/GenBank/DDBJ whole genome shotgun (WGS) entry which is preliminary data.</text>
</comment>